<dbReference type="EMBL" id="MPUH01000244">
    <property type="protein sequence ID" value="OMJ85199.1"/>
    <property type="molecule type" value="Genomic_DNA"/>
</dbReference>
<reference evidence="2 3" key="1">
    <citation type="submission" date="2016-11" db="EMBL/GenBank/DDBJ databases">
        <title>The macronuclear genome of Stentor coeruleus: a giant cell with tiny introns.</title>
        <authorList>
            <person name="Slabodnick M."/>
            <person name="Ruby J.G."/>
            <person name="Reiff S.B."/>
            <person name="Swart E.C."/>
            <person name="Gosai S."/>
            <person name="Prabakaran S."/>
            <person name="Witkowska E."/>
            <person name="Larue G.E."/>
            <person name="Fisher S."/>
            <person name="Freeman R.M."/>
            <person name="Gunawardena J."/>
            <person name="Chu W."/>
            <person name="Stover N.A."/>
            <person name="Gregory B.D."/>
            <person name="Nowacki M."/>
            <person name="Derisi J."/>
            <person name="Roy S.W."/>
            <person name="Marshall W.F."/>
            <person name="Sood P."/>
        </authorList>
    </citation>
    <scope>NUCLEOTIDE SEQUENCE [LARGE SCALE GENOMIC DNA]</scope>
    <source>
        <strain evidence="2">WM001</strain>
    </source>
</reference>
<feature type="coiled-coil region" evidence="1">
    <location>
        <begin position="115"/>
        <end position="152"/>
    </location>
</feature>
<dbReference type="AlphaFoldDB" id="A0A1R2C872"/>
<keyword evidence="1" id="KW-0175">Coiled coil</keyword>
<proteinExistence type="predicted"/>
<gene>
    <name evidence="2" type="ORF">SteCoe_13511</name>
</gene>
<evidence type="ECO:0000313" key="3">
    <source>
        <dbReference type="Proteomes" id="UP000187209"/>
    </source>
</evidence>
<keyword evidence="3" id="KW-1185">Reference proteome</keyword>
<protein>
    <submittedName>
        <fullName evidence="2">Uncharacterized protein</fullName>
    </submittedName>
</protein>
<evidence type="ECO:0000256" key="1">
    <source>
        <dbReference type="SAM" id="Coils"/>
    </source>
</evidence>
<dbReference type="Proteomes" id="UP000187209">
    <property type="component" value="Unassembled WGS sequence"/>
</dbReference>
<comment type="caution">
    <text evidence="2">The sequence shown here is derived from an EMBL/GenBank/DDBJ whole genome shotgun (WGS) entry which is preliminary data.</text>
</comment>
<name>A0A1R2C872_9CILI</name>
<evidence type="ECO:0000313" key="2">
    <source>
        <dbReference type="EMBL" id="OMJ85199.1"/>
    </source>
</evidence>
<sequence length="204" mass="23958">MQCFKNEIISLFKDKQFLEEAINYSNEQLTEFILAKRYDSIRDAGKKLSSTMTKNNRCEKCTLILPCKHYTGEKTISFAIQSNLSDNTFDMQEYGRGSFKALLNQSIDPKKERNRLKLLEELHNYKEKKINLEKNKIEENNKKLKVQEAKDQRGKINNGNLCDSVRSTNRKRNIKIKKIKRLPSPDKFKERMDEIDSILETQKG</sequence>
<accession>A0A1R2C872</accession>
<organism evidence="2 3">
    <name type="scientific">Stentor coeruleus</name>
    <dbReference type="NCBI Taxonomy" id="5963"/>
    <lineage>
        <taxon>Eukaryota</taxon>
        <taxon>Sar</taxon>
        <taxon>Alveolata</taxon>
        <taxon>Ciliophora</taxon>
        <taxon>Postciliodesmatophora</taxon>
        <taxon>Heterotrichea</taxon>
        <taxon>Heterotrichida</taxon>
        <taxon>Stentoridae</taxon>
        <taxon>Stentor</taxon>
    </lineage>
</organism>